<comment type="subcellular location">
    <subcellularLocation>
        <location evidence="3">Endomembrane system</location>
    </subcellularLocation>
    <subcellularLocation>
        <location evidence="2">Membrane</location>
        <topology evidence="2">Single-pass membrane protein</topology>
    </subcellularLocation>
</comment>
<evidence type="ECO:0000256" key="7">
    <source>
        <dbReference type="ARBA" id="ARBA00022617"/>
    </source>
</evidence>
<evidence type="ECO:0000256" key="18">
    <source>
        <dbReference type="SAM" id="Phobius"/>
    </source>
</evidence>
<comment type="similarity">
    <text evidence="5 17">Belongs to the cytochrome P450 family.</text>
</comment>
<keyword evidence="13 16" id="KW-0408">Iron</keyword>
<evidence type="ECO:0000313" key="20">
    <source>
        <dbReference type="Proteomes" id="UP000800092"/>
    </source>
</evidence>
<proteinExistence type="inferred from homology"/>
<evidence type="ECO:0000256" key="9">
    <source>
        <dbReference type="ARBA" id="ARBA00022723"/>
    </source>
</evidence>
<gene>
    <name evidence="19" type="ORF">EV356DRAFT_444224</name>
</gene>
<dbReference type="GO" id="GO:0009403">
    <property type="term" value="P:toxin biosynthetic process"/>
    <property type="evidence" value="ECO:0007669"/>
    <property type="project" value="UniProtKB-ARBA"/>
</dbReference>
<name>A0A6A6HD26_VIRVR</name>
<evidence type="ECO:0000256" key="11">
    <source>
        <dbReference type="ARBA" id="ARBA00022989"/>
    </source>
</evidence>
<dbReference type="SUPFAM" id="SSF48264">
    <property type="entry name" value="Cytochrome P450"/>
    <property type="match status" value="1"/>
</dbReference>
<evidence type="ECO:0000256" key="12">
    <source>
        <dbReference type="ARBA" id="ARBA00023002"/>
    </source>
</evidence>
<evidence type="ECO:0000256" key="6">
    <source>
        <dbReference type="ARBA" id="ARBA00022448"/>
    </source>
</evidence>
<dbReference type="InterPro" id="IPR002401">
    <property type="entry name" value="Cyt_P450_E_grp-I"/>
</dbReference>
<keyword evidence="6" id="KW-0813">Transport</keyword>
<evidence type="ECO:0000256" key="8">
    <source>
        <dbReference type="ARBA" id="ARBA00022692"/>
    </source>
</evidence>
<evidence type="ECO:0000256" key="2">
    <source>
        <dbReference type="ARBA" id="ARBA00004167"/>
    </source>
</evidence>
<evidence type="ECO:0000256" key="4">
    <source>
        <dbReference type="ARBA" id="ARBA00006972"/>
    </source>
</evidence>
<keyword evidence="7 16" id="KW-0349">Heme</keyword>
<dbReference type="CDD" id="cd11058">
    <property type="entry name" value="CYP60B-like"/>
    <property type="match status" value="1"/>
</dbReference>
<keyword evidence="10" id="KW-0653">Protein transport</keyword>
<reference evidence="19" key="1">
    <citation type="journal article" date="2020" name="Stud. Mycol.">
        <title>101 Dothideomycetes genomes: a test case for predicting lifestyles and emergence of pathogens.</title>
        <authorList>
            <person name="Haridas S."/>
            <person name="Albert R."/>
            <person name="Binder M."/>
            <person name="Bloem J."/>
            <person name="Labutti K."/>
            <person name="Salamov A."/>
            <person name="Andreopoulos B."/>
            <person name="Baker S."/>
            <person name="Barry K."/>
            <person name="Bills G."/>
            <person name="Bluhm B."/>
            <person name="Cannon C."/>
            <person name="Castanera R."/>
            <person name="Culley D."/>
            <person name="Daum C."/>
            <person name="Ezra D."/>
            <person name="Gonzalez J."/>
            <person name="Henrissat B."/>
            <person name="Kuo A."/>
            <person name="Liang C."/>
            <person name="Lipzen A."/>
            <person name="Lutzoni F."/>
            <person name="Magnuson J."/>
            <person name="Mondo S."/>
            <person name="Nolan M."/>
            <person name="Ohm R."/>
            <person name="Pangilinan J."/>
            <person name="Park H.-J."/>
            <person name="Ramirez L."/>
            <person name="Alfaro M."/>
            <person name="Sun H."/>
            <person name="Tritt A."/>
            <person name="Yoshinaga Y."/>
            <person name="Zwiers L.-H."/>
            <person name="Turgeon B."/>
            <person name="Goodwin S."/>
            <person name="Spatafora J."/>
            <person name="Crous P."/>
            <person name="Grigoriev I."/>
        </authorList>
    </citation>
    <scope>NUCLEOTIDE SEQUENCE</scope>
    <source>
        <strain evidence="19">Tuck. ex Michener</strain>
    </source>
</reference>
<dbReference type="PROSITE" id="PS00989">
    <property type="entry name" value="CLAT_ADAPTOR_S"/>
    <property type="match status" value="1"/>
</dbReference>
<keyword evidence="11 18" id="KW-1133">Transmembrane helix</keyword>
<dbReference type="PRINTS" id="PR00385">
    <property type="entry name" value="P450"/>
</dbReference>
<evidence type="ECO:0000256" key="3">
    <source>
        <dbReference type="ARBA" id="ARBA00004308"/>
    </source>
</evidence>
<sequence length="505" mass="58462">MSPLNSESSYTRGLLSLKWVGLLGVLLGVVYVVYRAIYNLYFSPLAKYPGPRLAAVTRLWWLRQQFSGRFPIVVHDLHLKHGEIVRIAPNELSFTGAAAWKDIYGFRNGLPENRKDPAENTDADHRYPTIINASRVDHGRLRKLLSNAFSDKVLKGQEPVLLHYIDLLVARLTELHSDGKPFNLVRWFNYVTFDIIGHLAFDEPFDCLQNTEYHPWMSMIFNAIVYVHHIRCLQRFFDIRSLILRLMPQKMVKRRQWHIELVEEKVRRRKTRNPEYVDFMSHLLIEEEKGRLTIPDLVANANLMVIAGSETTATILSGTIWLLLKNPRVMNKLLEEVRGSFTSGDQINIARLSELRYINAVTDESFRLYPPAAGSHPRRTPAEGAYIVGDWLPGDTALGMAQYAVFRSPTNFVDPDEYVPERWLPDADPKYANDKREALQPFSFGPRNCIGRNLANIEVRLILAKMLWHFDFALADEKQNWIEDQMIYTTWEKIPLMIKMTPVKR</sequence>
<dbReference type="EMBL" id="ML991788">
    <property type="protein sequence ID" value="KAF2235947.1"/>
    <property type="molecule type" value="Genomic_DNA"/>
</dbReference>
<feature type="binding site" description="axial binding residue" evidence="16">
    <location>
        <position position="449"/>
    </location>
    <ligand>
        <name>heme</name>
        <dbReference type="ChEBI" id="CHEBI:30413"/>
    </ligand>
    <ligandPart>
        <name>Fe</name>
        <dbReference type="ChEBI" id="CHEBI:18248"/>
    </ligandPart>
</feature>
<dbReference type="InterPro" id="IPR000804">
    <property type="entry name" value="Clathrin_sm-chain_CS"/>
</dbReference>
<protein>
    <submittedName>
        <fullName evidence="19">Putative cytochrome P450</fullName>
    </submittedName>
</protein>
<keyword evidence="12 17" id="KW-0560">Oxidoreductase</keyword>
<dbReference type="InterPro" id="IPR017972">
    <property type="entry name" value="Cyt_P450_CS"/>
</dbReference>
<dbReference type="GO" id="GO:0016705">
    <property type="term" value="F:oxidoreductase activity, acting on paired donors, with incorporation or reduction of molecular oxygen"/>
    <property type="evidence" value="ECO:0007669"/>
    <property type="project" value="InterPro"/>
</dbReference>
<dbReference type="Proteomes" id="UP000800092">
    <property type="component" value="Unassembled WGS sequence"/>
</dbReference>
<keyword evidence="9 16" id="KW-0479">Metal-binding</keyword>
<comment type="cofactor">
    <cofactor evidence="1 16">
        <name>heme</name>
        <dbReference type="ChEBI" id="CHEBI:30413"/>
    </cofactor>
</comment>
<accession>A0A6A6HD26</accession>
<dbReference type="AlphaFoldDB" id="A0A6A6HD26"/>
<dbReference type="PROSITE" id="PS00086">
    <property type="entry name" value="CYTOCHROME_P450"/>
    <property type="match status" value="1"/>
</dbReference>
<organism evidence="19 20">
    <name type="scientific">Viridothelium virens</name>
    <name type="common">Speckled blister lichen</name>
    <name type="synonym">Trypethelium virens</name>
    <dbReference type="NCBI Taxonomy" id="1048519"/>
    <lineage>
        <taxon>Eukaryota</taxon>
        <taxon>Fungi</taxon>
        <taxon>Dikarya</taxon>
        <taxon>Ascomycota</taxon>
        <taxon>Pezizomycotina</taxon>
        <taxon>Dothideomycetes</taxon>
        <taxon>Dothideomycetes incertae sedis</taxon>
        <taxon>Trypetheliales</taxon>
        <taxon>Trypetheliaceae</taxon>
        <taxon>Viridothelium</taxon>
    </lineage>
</organism>
<dbReference type="Pfam" id="PF00067">
    <property type="entry name" value="p450"/>
    <property type="match status" value="1"/>
</dbReference>
<dbReference type="InterPro" id="IPR036396">
    <property type="entry name" value="Cyt_P450_sf"/>
</dbReference>
<evidence type="ECO:0000256" key="15">
    <source>
        <dbReference type="ARBA" id="ARBA00023136"/>
    </source>
</evidence>
<dbReference type="PANTHER" id="PTHR24305">
    <property type="entry name" value="CYTOCHROME P450"/>
    <property type="match status" value="1"/>
</dbReference>
<dbReference type="GO" id="GO:0005506">
    <property type="term" value="F:iron ion binding"/>
    <property type="evidence" value="ECO:0007669"/>
    <property type="project" value="InterPro"/>
</dbReference>
<dbReference type="GO" id="GO:0006886">
    <property type="term" value="P:intracellular protein transport"/>
    <property type="evidence" value="ECO:0007669"/>
    <property type="project" value="InterPro"/>
</dbReference>
<evidence type="ECO:0000256" key="17">
    <source>
        <dbReference type="RuleBase" id="RU000461"/>
    </source>
</evidence>
<dbReference type="GO" id="GO:0016192">
    <property type="term" value="P:vesicle-mediated transport"/>
    <property type="evidence" value="ECO:0007669"/>
    <property type="project" value="InterPro"/>
</dbReference>
<evidence type="ECO:0000256" key="5">
    <source>
        <dbReference type="ARBA" id="ARBA00010617"/>
    </source>
</evidence>
<feature type="transmembrane region" description="Helical" evidence="18">
    <location>
        <begin position="20"/>
        <end position="42"/>
    </location>
</feature>
<comment type="similarity">
    <text evidence="4">Belongs to the adaptor complexes small subunit family.</text>
</comment>
<dbReference type="PRINTS" id="PR00463">
    <property type="entry name" value="EP450I"/>
</dbReference>
<dbReference type="InterPro" id="IPR050121">
    <property type="entry name" value="Cytochrome_P450_monoxygenase"/>
</dbReference>
<dbReference type="GO" id="GO:0030117">
    <property type="term" value="C:membrane coat"/>
    <property type="evidence" value="ECO:0007669"/>
    <property type="project" value="InterPro"/>
</dbReference>
<keyword evidence="15 18" id="KW-0472">Membrane</keyword>
<dbReference type="InterPro" id="IPR001128">
    <property type="entry name" value="Cyt_P450"/>
</dbReference>
<dbReference type="GO" id="GO:0012505">
    <property type="term" value="C:endomembrane system"/>
    <property type="evidence" value="ECO:0007669"/>
    <property type="project" value="UniProtKB-SubCell"/>
</dbReference>
<dbReference type="FunFam" id="1.10.630.10:FF:000047">
    <property type="entry name" value="Cytochrome P450 monooxygenase"/>
    <property type="match status" value="1"/>
</dbReference>
<dbReference type="GO" id="GO:0020037">
    <property type="term" value="F:heme binding"/>
    <property type="evidence" value="ECO:0007669"/>
    <property type="project" value="InterPro"/>
</dbReference>
<dbReference type="GO" id="GO:0004497">
    <property type="term" value="F:monooxygenase activity"/>
    <property type="evidence" value="ECO:0007669"/>
    <property type="project" value="UniProtKB-KW"/>
</dbReference>
<evidence type="ECO:0000256" key="1">
    <source>
        <dbReference type="ARBA" id="ARBA00001971"/>
    </source>
</evidence>
<keyword evidence="14 17" id="KW-0503">Monooxygenase</keyword>
<dbReference type="Gene3D" id="1.10.630.10">
    <property type="entry name" value="Cytochrome P450"/>
    <property type="match status" value="1"/>
</dbReference>
<evidence type="ECO:0000256" key="14">
    <source>
        <dbReference type="ARBA" id="ARBA00023033"/>
    </source>
</evidence>
<evidence type="ECO:0000256" key="10">
    <source>
        <dbReference type="ARBA" id="ARBA00022927"/>
    </source>
</evidence>
<evidence type="ECO:0000256" key="16">
    <source>
        <dbReference type="PIRSR" id="PIRSR602401-1"/>
    </source>
</evidence>
<evidence type="ECO:0000256" key="13">
    <source>
        <dbReference type="ARBA" id="ARBA00023004"/>
    </source>
</evidence>
<keyword evidence="20" id="KW-1185">Reference proteome</keyword>
<keyword evidence="8 18" id="KW-0812">Transmembrane</keyword>
<dbReference type="OrthoDB" id="1470350at2759"/>
<dbReference type="PANTHER" id="PTHR24305:SF210">
    <property type="entry name" value="CYTOCHROME P450 MONOOXYGENASE ASQL-RELATED"/>
    <property type="match status" value="1"/>
</dbReference>
<evidence type="ECO:0000313" key="19">
    <source>
        <dbReference type="EMBL" id="KAF2235947.1"/>
    </source>
</evidence>